<reference evidence="1 2" key="1">
    <citation type="submission" date="2014-12" db="EMBL/GenBank/DDBJ databases">
        <title>Draft genome sequences of 29 type strains of Enterococci.</title>
        <authorList>
            <person name="Zhong Z."/>
            <person name="Sun Z."/>
            <person name="Liu W."/>
            <person name="Zhang W."/>
            <person name="Zhang H."/>
        </authorList>
    </citation>
    <scope>NUCLEOTIDE SEQUENCE [LARGE SCALE GENOMIC DNA]</scope>
    <source>
        <strain evidence="1 2">DSM 22802</strain>
    </source>
</reference>
<keyword evidence="2" id="KW-1185">Reference proteome</keyword>
<organism evidence="1 2">
    <name type="scientific">Enterococcus devriesei</name>
    <dbReference type="NCBI Taxonomy" id="319970"/>
    <lineage>
        <taxon>Bacteria</taxon>
        <taxon>Bacillati</taxon>
        <taxon>Bacillota</taxon>
        <taxon>Bacilli</taxon>
        <taxon>Lactobacillales</taxon>
        <taxon>Enterococcaceae</taxon>
        <taxon>Enterococcus</taxon>
    </lineage>
</organism>
<accession>A0A1L8STG0</accession>
<evidence type="ECO:0000313" key="2">
    <source>
        <dbReference type="Proteomes" id="UP000183700"/>
    </source>
</evidence>
<evidence type="ECO:0000313" key="1">
    <source>
        <dbReference type="EMBL" id="OJG35331.1"/>
    </source>
</evidence>
<dbReference type="STRING" id="319970.RV00_GL002885"/>
<proteinExistence type="predicted"/>
<dbReference type="AlphaFoldDB" id="A0A1L8STG0"/>
<name>A0A1L8STG0_9ENTE</name>
<protein>
    <submittedName>
        <fullName evidence="1">Uncharacterized protein</fullName>
    </submittedName>
</protein>
<gene>
    <name evidence="1" type="ORF">RV00_GL002885</name>
</gene>
<sequence>MKTRKMNFERKGTLGLNQGGYCEKNLESQFACFIISKRLQQQ</sequence>
<comment type="caution">
    <text evidence="1">The sequence shown here is derived from an EMBL/GenBank/DDBJ whole genome shotgun (WGS) entry which is preliminary data.</text>
</comment>
<dbReference type="EMBL" id="JXKM01000007">
    <property type="protein sequence ID" value="OJG35331.1"/>
    <property type="molecule type" value="Genomic_DNA"/>
</dbReference>
<dbReference type="Proteomes" id="UP000183700">
    <property type="component" value="Unassembled WGS sequence"/>
</dbReference>